<name>A0A4Y9S385_9BURK</name>
<dbReference type="FunFam" id="1.10.10.10:FF:000214">
    <property type="entry name" value="Methylated-DNA--protein-cysteine methyltransferase"/>
    <property type="match status" value="1"/>
</dbReference>
<sequence>MQRGKTADDPRWHAIVARDQNADGTFWYSVSSTRVYCRPSCPSRTAHPRYVQIHDTLAQARATGYRPCLRCHPDQPSVHAINRDIVVRACQLIASSEHELPLEALAVTFHRSPSHFHRLFKATVGITPKAYHQACRAQRLQQQLHGGASITQAYYAAGFESSAQFYEAAPRLLGMAPTRYRSGGQRERIHFALGQCSLGVIAVASTSVGVAAILLGDDPEVVLRDVQDRFPKAELVGGDRQFEALVATVVGMIENPCIPVNLPLDIRGTAFQQKVWQILSSVPPGATITYAEIARQLGTPRATRAVAAACAANPLAVAIPCHRVVRNDGTYWGYTWGLERKQALLSREARGQT</sequence>
<evidence type="ECO:0000256" key="3">
    <source>
        <dbReference type="ARBA" id="ARBA00011918"/>
    </source>
</evidence>
<evidence type="ECO:0000256" key="10">
    <source>
        <dbReference type="ARBA" id="ARBA00023204"/>
    </source>
</evidence>
<evidence type="ECO:0000256" key="4">
    <source>
        <dbReference type="ARBA" id="ARBA00022603"/>
    </source>
</evidence>
<dbReference type="CDD" id="cd06445">
    <property type="entry name" value="ATase"/>
    <property type="match status" value="1"/>
</dbReference>
<dbReference type="AlphaFoldDB" id="A0A4Y9S385"/>
<proteinExistence type="inferred from homology"/>
<dbReference type="Pfam" id="PF01035">
    <property type="entry name" value="DNA_binding_1"/>
    <property type="match status" value="1"/>
</dbReference>
<evidence type="ECO:0000256" key="9">
    <source>
        <dbReference type="ARBA" id="ARBA00023163"/>
    </source>
</evidence>
<dbReference type="GO" id="GO:0008270">
    <property type="term" value="F:zinc ion binding"/>
    <property type="evidence" value="ECO:0007669"/>
    <property type="project" value="InterPro"/>
</dbReference>
<keyword evidence="5 15" id="KW-0808">Transferase</keyword>
<comment type="cofactor">
    <cofactor evidence="13">
        <name>Zn(2+)</name>
        <dbReference type="ChEBI" id="CHEBI:29105"/>
    </cofactor>
    <text evidence="13">Binds 1 zinc ion per subunit.</text>
</comment>
<dbReference type="Proteomes" id="UP000297729">
    <property type="component" value="Unassembled WGS sequence"/>
</dbReference>
<protein>
    <recommendedName>
        <fullName evidence="3">methylated-DNA--[protein]-cysteine S-methyltransferase</fullName>
        <ecNumber evidence="3">2.1.1.63</ecNumber>
    </recommendedName>
</protein>
<dbReference type="OrthoDB" id="9811249at2"/>
<keyword evidence="16" id="KW-1185">Reference proteome</keyword>
<keyword evidence="10" id="KW-0234">DNA repair</keyword>
<dbReference type="SUPFAM" id="SSF53155">
    <property type="entry name" value="Methylated DNA-protein cysteine methyltransferase domain"/>
    <property type="match status" value="1"/>
</dbReference>
<dbReference type="Gene3D" id="3.30.160.70">
    <property type="entry name" value="Methylated DNA-protein cysteine methyltransferase domain"/>
    <property type="match status" value="1"/>
</dbReference>
<evidence type="ECO:0000259" key="14">
    <source>
        <dbReference type="PROSITE" id="PS01124"/>
    </source>
</evidence>
<dbReference type="EC" id="2.1.1.63" evidence="3"/>
<dbReference type="GO" id="GO:0003908">
    <property type="term" value="F:methylated-DNA-[protein]-cysteine S-methyltransferase activity"/>
    <property type="evidence" value="ECO:0007669"/>
    <property type="project" value="UniProtKB-EC"/>
</dbReference>
<keyword evidence="7" id="KW-0805">Transcription regulation</keyword>
<evidence type="ECO:0000256" key="1">
    <source>
        <dbReference type="ARBA" id="ARBA00001286"/>
    </source>
</evidence>
<comment type="caution">
    <text evidence="15">The sequence shown here is derived from an EMBL/GenBank/DDBJ whole genome shotgun (WGS) entry which is preliminary data.</text>
</comment>
<dbReference type="GO" id="GO:0043565">
    <property type="term" value="F:sequence-specific DNA binding"/>
    <property type="evidence" value="ECO:0007669"/>
    <property type="project" value="InterPro"/>
</dbReference>
<keyword evidence="13" id="KW-0479">Metal-binding</keyword>
<dbReference type="InterPro" id="IPR036217">
    <property type="entry name" value="MethylDNA_cys_MeTrfase_DNAb"/>
</dbReference>
<feature type="binding site" evidence="13">
    <location>
        <position position="71"/>
    </location>
    <ligand>
        <name>Zn(2+)</name>
        <dbReference type="ChEBI" id="CHEBI:29105"/>
    </ligand>
</feature>
<evidence type="ECO:0000256" key="6">
    <source>
        <dbReference type="ARBA" id="ARBA00022763"/>
    </source>
</evidence>
<feature type="binding site" evidence="13">
    <location>
        <position position="37"/>
    </location>
    <ligand>
        <name>Zn(2+)</name>
        <dbReference type="ChEBI" id="CHEBI:29105"/>
    </ligand>
</feature>
<evidence type="ECO:0000256" key="5">
    <source>
        <dbReference type="ARBA" id="ARBA00022679"/>
    </source>
</evidence>
<reference evidence="15 16" key="1">
    <citation type="submission" date="2019-03" db="EMBL/GenBank/DDBJ databases">
        <title>Draft Genome Sequence of Duganella callidus sp. nov., a Novel Duganella Species Isolated from Cultivated Soil.</title>
        <authorList>
            <person name="Raths R."/>
            <person name="Peta V."/>
            <person name="Bucking H."/>
        </authorList>
    </citation>
    <scope>NUCLEOTIDE SEQUENCE [LARGE SCALE GENOMIC DNA]</scope>
    <source>
        <strain evidence="15 16">DN04</strain>
    </source>
</reference>
<keyword evidence="4 15" id="KW-0489">Methyltransferase</keyword>
<feature type="active site" description="Nucleophile; methyl group acceptor from methylphosphotriester" evidence="12">
    <location>
        <position position="37"/>
    </location>
</feature>
<organism evidence="15 16">
    <name type="scientific">Duganella callida</name>
    <dbReference type="NCBI Taxonomy" id="2561932"/>
    <lineage>
        <taxon>Bacteria</taxon>
        <taxon>Pseudomonadati</taxon>
        <taxon>Pseudomonadota</taxon>
        <taxon>Betaproteobacteria</taxon>
        <taxon>Burkholderiales</taxon>
        <taxon>Oxalobacteraceae</taxon>
        <taxon>Telluria group</taxon>
        <taxon>Duganella</taxon>
    </lineage>
</organism>
<comment type="similarity">
    <text evidence="2">Belongs to the MGMT family.</text>
</comment>
<evidence type="ECO:0000256" key="2">
    <source>
        <dbReference type="ARBA" id="ARBA00008711"/>
    </source>
</evidence>
<dbReference type="Gene3D" id="1.10.10.10">
    <property type="entry name" value="Winged helix-like DNA-binding domain superfamily/Winged helix DNA-binding domain"/>
    <property type="match status" value="1"/>
</dbReference>
<dbReference type="RefSeq" id="WP_135204348.1">
    <property type="nucleotide sequence ID" value="NZ_SPVG01000248.1"/>
</dbReference>
<dbReference type="Gene3D" id="1.10.10.60">
    <property type="entry name" value="Homeodomain-like"/>
    <property type="match status" value="1"/>
</dbReference>
<dbReference type="InterPro" id="IPR035451">
    <property type="entry name" value="Ada-like_dom_sf"/>
</dbReference>
<dbReference type="EMBL" id="SPVG01000248">
    <property type="protein sequence ID" value="TFW15802.1"/>
    <property type="molecule type" value="Genomic_DNA"/>
</dbReference>
<feature type="binding site" evidence="13">
    <location>
        <position position="68"/>
    </location>
    <ligand>
        <name>Zn(2+)</name>
        <dbReference type="ChEBI" id="CHEBI:29105"/>
    </ligand>
</feature>
<keyword evidence="15" id="KW-0238">DNA-binding</keyword>
<dbReference type="SUPFAM" id="SSF46767">
    <property type="entry name" value="Methylated DNA-protein cysteine methyltransferase, C-terminal domain"/>
    <property type="match status" value="1"/>
</dbReference>
<evidence type="ECO:0000256" key="12">
    <source>
        <dbReference type="PIRSR" id="PIRSR000409-1"/>
    </source>
</evidence>
<dbReference type="GO" id="GO:0003700">
    <property type="term" value="F:DNA-binding transcription factor activity"/>
    <property type="evidence" value="ECO:0007669"/>
    <property type="project" value="InterPro"/>
</dbReference>
<keyword evidence="13" id="KW-0862">Zinc</keyword>
<feature type="active site" description="Nucleophile; methyl group acceptor from either O6-methylguanine or O4-methylthymine" evidence="12">
    <location>
        <position position="321"/>
    </location>
</feature>
<evidence type="ECO:0000256" key="11">
    <source>
        <dbReference type="ARBA" id="ARBA00049348"/>
    </source>
</evidence>
<dbReference type="Pfam" id="PF02805">
    <property type="entry name" value="Ada_Zn_binding"/>
    <property type="match status" value="1"/>
</dbReference>
<dbReference type="Gene3D" id="3.40.10.10">
    <property type="entry name" value="DNA Methylphosphotriester Repair Domain"/>
    <property type="match status" value="1"/>
</dbReference>
<comment type="catalytic activity">
    <reaction evidence="11">
        <text>a 6-O-methyl-2'-deoxyguanosine in DNA + L-cysteinyl-[protein] = S-methyl-L-cysteinyl-[protein] + a 2'-deoxyguanosine in DNA</text>
        <dbReference type="Rhea" id="RHEA:24000"/>
        <dbReference type="Rhea" id="RHEA-COMP:10131"/>
        <dbReference type="Rhea" id="RHEA-COMP:10132"/>
        <dbReference type="Rhea" id="RHEA-COMP:11367"/>
        <dbReference type="Rhea" id="RHEA-COMP:11368"/>
        <dbReference type="ChEBI" id="CHEBI:29950"/>
        <dbReference type="ChEBI" id="CHEBI:82612"/>
        <dbReference type="ChEBI" id="CHEBI:85445"/>
        <dbReference type="ChEBI" id="CHEBI:85448"/>
        <dbReference type="EC" id="2.1.1.63"/>
    </reaction>
</comment>
<evidence type="ECO:0000256" key="7">
    <source>
        <dbReference type="ARBA" id="ARBA00023015"/>
    </source>
</evidence>
<dbReference type="GO" id="GO:0032259">
    <property type="term" value="P:methylation"/>
    <property type="evidence" value="ECO:0007669"/>
    <property type="project" value="UniProtKB-KW"/>
</dbReference>
<dbReference type="PANTHER" id="PTHR10815:SF14">
    <property type="entry name" value="BIFUNCTIONAL TRANSCRIPTIONAL ACTIVATOR_DNA REPAIR ENZYME ADA"/>
    <property type="match status" value="1"/>
</dbReference>
<dbReference type="InterPro" id="IPR009057">
    <property type="entry name" value="Homeodomain-like_sf"/>
</dbReference>
<dbReference type="SMART" id="SM00342">
    <property type="entry name" value="HTH_ARAC"/>
    <property type="match status" value="1"/>
</dbReference>
<dbReference type="PROSITE" id="PS00374">
    <property type="entry name" value="MGMT"/>
    <property type="match status" value="1"/>
</dbReference>
<dbReference type="NCBIfam" id="NF011964">
    <property type="entry name" value="PRK15435.1"/>
    <property type="match status" value="1"/>
</dbReference>
<dbReference type="InterPro" id="IPR036388">
    <property type="entry name" value="WH-like_DNA-bd_sf"/>
</dbReference>
<feature type="domain" description="HTH araC/xylS-type" evidence="14">
    <location>
        <begin position="87"/>
        <end position="183"/>
    </location>
</feature>
<dbReference type="Pfam" id="PF12833">
    <property type="entry name" value="HTH_18"/>
    <property type="match status" value="1"/>
</dbReference>
<accession>A0A4Y9S385</accession>
<dbReference type="PROSITE" id="PS01124">
    <property type="entry name" value="HTH_ARAC_FAMILY_2"/>
    <property type="match status" value="1"/>
</dbReference>
<dbReference type="PIRSF" id="PIRSF000409">
    <property type="entry name" value="Ada"/>
    <property type="match status" value="1"/>
</dbReference>
<dbReference type="PANTHER" id="PTHR10815">
    <property type="entry name" value="METHYLATED-DNA--PROTEIN-CYSTEINE METHYLTRANSFERASE"/>
    <property type="match status" value="1"/>
</dbReference>
<dbReference type="InterPro" id="IPR001497">
    <property type="entry name" value="MethylDNA_cys_MeTrfase_AS"/>
</dbReference>
<dbReference type="InterPro" id="IPR004026">
    <property type="entry name" value="Ada_DNA_repair_Zn-bd"/>
</dbReference>
<evidence type="ECO:0000256" key="13">
    <source>
        <dbReference type="PIRSR" id="PIRSR000409-3"/>
    </source>
</evidence>
<keyword evidence="8" id="KW-0010">Activator</keyword>
<dbReference type="InterPro" id="IPR016221">
    <property type="entry name" value="Bifunct_regulatory_prot_Ada"/>
</dbReference>
<evidence type="ECO:0000313" key="15">
    <source>
        <dbReference type="EMBL" id="TFW15802.1"/>
    </source>
</evidence>
<dbReference type="InterPro" id="IPR018060">
    <property type="entry name" value="HTH_AraC"/>
</dbReference>
<dbReference type="GO" id="GO:0006281">
    <property type="term" value="P:DNA repair"/>
    <property type="evidence" value="ECO:0007669"/>
    <property type="project" value="UniProtKB-KW"/>
</dbReference>
<dbReference type="SUPFAM" id="SSF46689">
    <property type="entry name" value="Homeodomain-like"/>
    <property type="match status" value="1"/>
</dbReference>
<evidence type="ECO:0000256" key="8">
    <source>
        <dbReference type="ARBA" id="ARBA00023159"/>
    </source>
</evidence>
<evidence type="ECO:0000313" key="16">
    <source>
        <dbReference type="Proteomes" id="UP000297729"/>
    </source>
</evidence>
<keyword evidence="9" id="KW-0804">Transcription</keyword>
<gene>
    <name evidence="15" type="primary">ada</name>
    <name evidence="15" type="ORF">E4L98_25515</name>
</gene>
<dbReference type="NCBIfam" id="TIGR00589">
    <property type="entry name" value="ogt"/>
    <property type="match status" value="1"/>
</dbReference>
<feature type="binding site" evidence="13">
    <location>
        <position position="41"/>
    </location>
    <ligand>
        <name>Zn(2+)</name>
        <dbReference type="ChEBI" id="CHEBI:29105"/>
    </ligand>
</feature>
<keyword evidence="6" id="KW-0227">DNA damage</keyword>
<dbReference type="SUPFAM" id="SSF57884">
    <property type="entry name" value="Ada DNA repair protein, N-terminal domain (N-Ada 10)"/>
    <property type="match status" value="1"/>
</dbReference>
<dbReference type="InterPro" id="IPR014048">
    <property type="entry name" value="MethylDNA_cys_MeTrfase_DNA-bd"/>
</dbReference>
<comment type="catalytic activity">
    <reaction evidence="1">
        <text>a 4-O-methyl-thymidine in DNA + L-cysteinyl-[protein] = a thymidine in DNA + S-methyl-L-cysteinyl-[protein]</text>
        <dbReference type="Rhea" id="RHEA:53428"/>
        <dbReference type="Rhea" id="RHEA-COMP:10131"/>
        <dbReference type="Rhea" id="RHEA-COMP:10132"/>
        <dbReference type="Rhea" id="RHEA-COMP:13555"/>
        <dbReference type="Rhea" id="RHEA-COMP:13556"/>
        <dbReference type="ChEBI" id="CHEBI:29950"/>
        <dbReference type="ChEBI" id="CHEBI:82612"/>
        <dbReference type="ChEBI" id="CHEBI:137386"/>
        <dbReference type="ChEBI" id="CHEBI:137387"/>
        <dbReference type="EC" id="2.1.1.63"/>
    </reaction>
</comment>
<dbReference type="InterPro" id="IPR036631">
    <property type="entry name" value="MGMT_N_sf"/>
</dbReference>